<dbReference type="Proteomes" id="UP000191025">
    <property type="component" value="Unassembled WGS sequence"/>
</dbReference>
<evidence type="ECO:0000313" key="2">
    <source>
        <dbReference type="EMBL" id="OPH35413.1"/>
    </source>
</evidence>
<dbReference type="AlphaFoldDB" id="A0A1V4GS23"/>
<reference evidence="3" key="1">
    <citation type="submission" date="2017-03" db="EMBL/GenBank/DDBJ databases">
        <title>Draft genome sequence of Moraxella equi CCUG 4950T type strain.</title>
        <authorList>
            <person name="Salva-Serra F."/>
            <person name="Engstrom-Jakobsson H."/>
            <person name="Thorell K."/>
            <person name="Jaen-Luchoro D."/>
            <person name="Gonzales-Siles L."/>
            <person name="Karlsson R."/>
            <person name="Yazdan S."/>
            <person name="Boulund F."/>
            <person name="Johnning A."/>
            <person name="Engstrand L."/>
            <person name="Kristiansson E."/>
            <person name="Moore E."/>
        </authorList>
    </citation>
    <scope>NUCLEOTIDE SEQUENCE [LARGE SCALE GENOMIC DNA]</scope>
    <source>
        <strain evidence="3">CCUG 4441</strain>
    </source>
</reference>
<feature type="domain" description="NadR/Ttd14 AAA" evidence="1">
    <location>
        <begin position="21"/>
        <end position="177"/>
    </location>
</feature>
<accession>A0A1V4GS23</accession>
<evidence type="ECO:0000259" key="1">
    <source>
        <dbReference type="Pfam" id="PF13521"/>
    </source>
</evidence>
<comment type="caution">
    <text evidence="2">The sequence shown here is derived from an EMBL/GenBank/DDBJ whole genome shotgun (WGS) entry which is preliminary data.</text>
</comment>
<evidence type="ECO:0000313" key="3">
    <source>
        <dbReference type="Proteomes" id="UP000191025"/>
    </source>
</evidence>
<dbReference type="RefSeq" id="WP_062501699.1">
    <property type="nucleotide sequence ID" value="NZ_MXAN01000067.1"/>
</dbReference>
<dbReference type="InterPro" id="IPR038727">
    <property type="entry name" value="NadR/Ttd14_AAA_dom"/>
</dbReference>
<sequence length="188" mass="21633">MARYNGAFVNHTLFIQMTVKKILLIGAECTGKSTLAHALADKYHTTYTPEYLRTYLEQKPTGYVCTFDDLTPIAQGQMDSEKRAVATAHRYCFIDASLLLLHIYSQHYFNKTPDIILKHLNNQYDLILVTDEIGITWIDDGMRDLPNGREQMRQTIIKELENRQLHYHTISGDLDSRIKQVGELLKGL</sequence>
<name>A0A1V4GS23_MORLA</name>
<dbReference type="Pfam" id="PF13521">
    <property type="entry name" value="AAA_28"/>
    <property type="match status" value="1"/>
</dbReference>
<dbReference type="PANTHER" id="PTHR37512:SF1">
    <property type="entry name" value="NADR_TTD14 AAA DOMAIN-CONTAINING PROTEIN"/>
    <property type="match status" value="1"/>
</dbReference>
<protein>
    <recommendedName>
        <fullName evidence="1">NadR/Ttd14 AAA domain-containing protein</fullName>
    </recommendedName>
</protein>
<dbReference type="Gene3D" id="3.40.50.300">
    <property type="entry name" value="P-loop containing nucleotide triphosphate hydrolases"/>
    <property type="match status" value="1"/>
</dbReference>
<dbReference type="SUPFAM" id="SSF52540">
    <property type="entry name" value="P-loop containing nucleoside triphosphate hydrolases"/>
    <property type="match status" value="1"/>
</dbReference>
<dbReference type="InterPro" id="IPR052735">
    <property type="entry name" value="NAD_biosynth-regulator"/>
</dbReference>
<proteinExistence type="predicted"/>
<dbReference type="InterPro" id="IPR027417">
    <property type="entry name" value="P-loop_NTPase"/>
</dbReference>
<organism evidence="2 3">
    <name type="scientific">Moraxella lacunata</name>
    <dbReference type="NCBI Taxonomy" id="477"/>
    <lineage>
        <taxon>Bacteria</taxon>
        <taxon>Pseudomonadati</taxon>
        <taxon>Pseudomonadota</taxon>
        <taxon>Gammaproteobacteria</taxon>
        <taxon>Moraxellales</taxon>
        <taxon>Moraxellaceae</taxon>
        <taxon>Moraxella</taxon>
    </lineage>
</organism>
<gene>
    <name evidence="2" type="ORF">B5J94_09650</name>
</gene>
<dbReference type="PANTHER" id="PTHR37512">
    <property type="entry name" value="TRIFUNCTIONAL NAD BIOSYNTHESIS/REGULATOR PROTEIN NADR"/>
    <property type="match status" value="1"/>
</dbReference>
<dbReference type="EMBL" id="MXAN01000067">
    <property type="protein sequence ID" value="OPH35413.1"/>
    <property type="molecule type" value="Genomic_DNA"/>
</dbReference>